<evidence type="ECO:0000313" key="1">
    <source>
        <dbReference type="EMBL" id="KAG1301469.1"/>
    </source>
</evidence>
<gene>
    <name evidence="1" type="ORF">G6F64_011774</name>
</gene>
<dbReference type="Proteomes" id="UP000716291">
    <property type="component" value="Unassembled WGS sequence"/>
</dbReference>
<proteinExistence type="predicted"/>
<protein>
    <submittedName>
        <fullName evidence="1">Uncharacterized protein</fullName>
    </submittedName>
</protein>
<evidence type="ECO:0000313" key="2">
    <source>
        <dbReference type="Proteomes" id="UP000716291"/>
    </source>
</evidence>
<accession>A0A9P6WZ25</accession>
<comment type="caution">
    <text evidence="1">The sequence shown here is derived from an EMBL/GenBank/DDBJ whole genome shotgun (WGS) entry which is preliminary data.</text>
</comment>
<organism evidence="1 2">
    <name type="scientific">Rhizopus oryzae</name>
    <name type="common">Mucormycosis agent</name>
    <name type="synonym">Rhizopus arrhizus var. delemar</name>
    <dbReference type="NCBI Taxonomy" id="64495"/>
    <lineage>
        <taxon>Eukaryota</taxon>
        <taxon>Fungi</taxon>
        <taxon>Fungi incertae sedis</taxon>
        <taxon>Mucoromycota</taxon>
        <taxon>Mucoromycotina</taxon>
        <taxon>Mucoromycetes</taxon>
        <taxon>Mucorales</taxon>
        <taxon>Mucorineae</taxon>
        <taxon>Rhizopodaceae</taxon>
        <taxon>Rhizopus</taxon>
    </lineage>
</organism>
<dbReference type="EMBL" id="JAANQT010003068">
    <property type="protein sequence ID" value="KAG1301469.1"/>
    <property type="molecule type" value="Genomic_DNA"/>
</dbReference>
<dbReference type="AlphaFoldDB" id="A0A9P6WZ25"/>
<name>A0A9P6WZ25_RHIOR</name>
<sequence>MKAVYKITQYVAENAPMFEVTKKGGVKLTIRMPRMEGYYLKVDLWNLAAGHVLMEGWKEGSVYEFEGEFSLRHWIDEDGYSRCAATVNLTEWKAGSEVYHVSQYDEVWREAEVLKYVLTNWDDGRLVKARGPKKLVAEKLTEALHTLGVSKGKRLLVDEESQGLGLAQKSKRSRVAPEVLNRIIEGLRMEDTNEVMKE</sequence>
<reference evidence="1" key="1">
    <citation type="journal article" date="2020" name="Microb. Genom.">
        <title>Genetic diversity of clinical and environmental Mucorales isolates obtained from an investigation of mucormycosis cases among solid organ transplant recipients.</title>
        <authorList>
            <person name="Nguyen M.H."/>
            <person name="Kaul D."/>
            <person name="Muto C."/>
            <person name="Cheng S.J."/>
            <person name="Richter R.A."/>
            <person name="Bruno V.M."/>
            <person name="Liu G."/>
            <person name="Beyhan S."/>
            <person name="Sundermann A.J."/>
            <person name="Mounaud S."/>
            <person name="Pasculle A.W."/>
            <person name="Nierman W.C."/>
            <person name="Driscoll E."/>
            <person name="Cumbie R."/>
            <person name="Clancy C.J."/>
            <person name="Dupont C.L."/>
        </authorList>
    </citation>
    <scope>NUCLEOTIDE SEQUENCE</scope>
    <source>
        <strain evidence="1">GL11</strain>
    </source>
</reference>
<keyword evidence="2" id="KW-1185">Reference proteome</keyword>
<dbReference type="OrthoDB" id="10270740at2759"/>